<dbReference type="RefSeq" id="WP_186905499.1">
    <property type="nucleotide sequence ID" value="NZ_JACOOG010000001.1"/>
</dbReference>
<organism evidence="1 2">
    <name type="scientific">Bacteroides parvus</name>
    <dbReference type="NCBI Taxonomy" id="2763025"/>
    <lineage>
        <taxon>Bacteria</taxon>
        <taxon>Pseudomonadati</taxon>
        <taxon>Bacteroidota</taxon>
        <taxon>Bacteroidia</taxon>
        <taxon>Bacteroidales</taxon>
        <taxon>Bacteroidaceae</taxon>
        <taxon>Bacteroides</taxon>
    </lineage>
</organism>
<proteinExistence type="predicted"/>
<protein>
    <submittedName>
        <fullName evidence="1">DUF5018 domain-containing protein</fullName>
    </submittedName>
</protein>
<dbReference type="EMBL" id="JACOOG010000001">
    <property type="protein sequence ID" value="MBC5590288.1"/>
    <property type="molecule type" value="Genomic_DNA"/>
</dbReference>
<evidence type="ECO:0000313" key="1">
    <source>
        <dbReference type="EMBL" id="MBC5590288.1"/>
    </source>
</evidence>
<dbReference type="SUPFAM" id="SSF75011">
    <property type="entry name" value="3-carboxy-cis,cis-mucoante lactonizing enzyme"/>
    <property type="match status" value="1"/>
</dbReference>
<keyword evidence="2" id="KW-1185">Reference proteome</keyword>
<comment type="caution">
    <text evidence="1">The sequence shown here is derived from an EMBL/GenBank/DDBJ whole genome shotgun (WGS) entry which is preliminary data.</text>
</comment>
<dbReference type="PROSITE" id="PS51257">
    <property type="entry name" value="PROKAR_LIPOPROTEIN"/>
    <property type="match status" value="1"/>
</dbReference>
<name>A0ABR7BY57_9BACE</name>
<reference evidence="1 2" key="1">
    <citation type="submission" date="2020-08" db="EMBL/GenBank/DDBJ databases">
        <title>Genome public.</title>
        <authorList>
            <person name="Liu C."/>
            <person name="Sun Q."/>
        </authorList>
    </citation>
    <scope>NUCLEOTIDE SEQUENCE [LARGE SCALE GENOMIC DNA]</scope>
    <source>
        <strain evidence="1 2">NSJ-21</strain>
    </source>
</reference>
<accession>A0ABR7BY57</accession>
<dbReference type="Proteomes" id="UP000600230">
    <property type="component" value="Unassembled WGS sequence"/>
</dbReference>
<sequence>MKILSKLSAIVCLCWVAISSCESPDYETGHIAQVSGLTSVTIQVPGNPAKYNATKVGPYAENEEIIVKVPTTDENPLDVTRLVCTVIVEHNCYVTPAVGGEMDFTEPYPITVVDALGNEHHNTIRVVPTPPKTKYAKLWGQSGETMQATHNPTGLALWKDYLAVQVYDGNIKLYNRETGAFVKDIESASSFMMRARTDDAGHLLTNRENVYSAGFMVYLYSEETQEHINILNYTADDGCPDDLGHNFSVKGDVTKGIAYIYGTCPNKMEVYYWKLVDGQLETPASKPNILRYGPAGGNWTSAPMIERATLDDDSDHYIAVNRRSGNPEEHPELMSKFSMFTSSFEVTSLNQDNHFYRILGFDVFNVENDTYLALVDEYADPWSGGPSTLRVFDITNPEHMELGPNDAGYDRFCLFKGEDTPGYTTNYSDWGDVATKIESTATGYDIYIATGLVGSSAAEAHVRVYKMTWYRQ</sequence>
<evidence type="ECO:0000313" key="2">
    <source>
        <dbReference type="Proteomes" id="UP000600230"/>
    </source>
</evidence>
<gene>
    <name evidence="1" type="ORF">H8S53_03300</name>
</gene>